<proteinExistence type="predicted"/>
<feature type="coiled-coil region" evidence="1">
    <location>
        <begin position="77"/>
        <end position="132"/>
    </location>
</feature>
<accession>A0A6C0IUV6</accession>
<dbReference type="EMBL" id="MN740271">
    <property type="protein sequence ID" value="QHT97064.1"/>
    <property type="molecule type" value="Genomic_DNA"/>
</dbReference>
<evidence type="ECO:0000313" key="2">
    <source>
        <dbReference type="EMBL" id="QHT97064.1"/>
    </source>
</evidence>
<organism evidence="2">
    <name type="scientific">viral metagenome</name>
    <dbReference type="NCBI Taxonomy" id="1070528"/>
    <lineage>
        <taxon>unclassified sequences</taxon>
        <taxon>metagenomes</taxon>
        <taxon>organismal metagenomes</taxon>
    </lineage>
</organism>
<sequence>MSASPQEVGADKPSVYWSDTVDKPKPVVVSNGLNRAPQPVEEVSVATEVFEPSREEIKKLQQELDTKPTFDVQKECASLVEKSNADLKQQITELEKQIRHFRGSEVERERKIILLQKQNINLQKRIDDAKKTRIKK</sequence>
<name>A0A6C0IUV6_9ZZZZ</name>
<keyword evidence="1" id="KW-0175">Coiled coil</keyword>
<reference evidence="2" key="1">
    <citation type="journal article" date="2020" name="Nature">
        <title>Giant virus diversity and host interactions through global metagenomics.</title>
        <authorList>
            <person name="Schulz F."/>
            <person name="Roux S."/>
            <person name="Paez-Espino D."/>
            <person name="Jungbluth S."/>
            <person name="Walsh D.A."/>
            <person name="Denef V.J."/>
            <person name="McMahon K.D."/>
            <person name="Konstantinidis K.T."/>
            <person name="Eloe-Fadrosh E.A."/>
            <person name="Kyrpides N.C."/>
            <person name="Woyke T."/>
        </authorList>
    </citation>
    <scope>NUCLEOTIDE SEQUENCE</scope>
    <source>
        <strain evidence="2">GVMAG-M-3300024510-1</strain>
    </source>
</reference>
<evidence type="ECO:0000256" key="1">
    <source>
        <dbReference type="SAM" id="Coils"/>
    </source>
</evidence>
<dbReference type="AlphaFoldDB" id="A0A6C0IUV6"/>
<protein>
    <submittedName>
        <fullName evidence="2">Uncharacterized protein</fullName>
    </submittedName>
</protein>